<feature type="chain" id="PRO_5011663728" evidence="1">
    <location>
        <begin position="27"/>
        <end position="402"/>
    </location>
</feature>
<dbReference type="EMBL" id="FOIR01000002">
    <property type="protein sequence ID" value="SEW19826.1"/>
    <property type="molecule type" value="Genomic_DNA"/>
</dbReference>
<keyword evidence="3" id="KW-1185">Reference proteome</keyword>
<gene>
    <name evidence="2" type="ORF">SAMN05216290_1852</name>
</gene>
<dbReference type="Pfam" id="PF17170">
    <property type="entry name" value="DUF5128"/>
    <property type="match status" value="1"/>
</dbReference>
<evidence type="ECO:0000256" key="1">
    <source>
        <dbReference type="SAM" id="SignalP"/>
    </source>
</evidence>
<dbReference type="Gene3D" id="2.120.10.30">
    <property type="entry name" value="TolB, C-terminal domain"/>
    <property type="match status" value="1"/>
</dbReference>
<reference evidence="3" key="1">
    <citation type="submission" date="2016-10" db="EMBL/GenBank/DDBJ databases">
        <authorList>
            <person name="Varghese N."/>
            <person name="Submissions S."/>
        </authorList>
    </citation>
    <scope>NUCLEOTIDE SEQUENCE [LARGE SCALE GENOMIC DNA]</scope>
    <source>
        <strain evidence="3">CGMCC 1.12402</strain>
    </source>
</reference>
<evidence type="ECO:0000313" key="2">
    <source>
        <dbReference type="EMBL" id="SEW19826.1"/>
    </source>
</evidence>
<proteinExistence type="predicted"/>
<evidence type="ECO:0000313" key="3">
    <source>
        <dbReference type="Proteomes" id="UP000199437"/>
    </source>
</evidence>
<dbReference type="SUPFAM" id="SSF63829">
    <property type="entry name" value="Calcium-dependent phosphotriesterase"/>
    <property type="match status" value="1"/>
</dbReference>
<organism evidence="2 3">
    <name type="scientific">Roseivirga pacifica</name>
    <dbReference type="NCBI Taxonomy" id="1267423"/>
    <lineage>
        <taxon>Bacteria</taxon>
        <taxon>Pseudomonadati</taxon>
        <taxon>Bacteroidota</taxon>
        <taxon>Cytophagia</taxon>
        <taxon>Cytophagales</taxon>
        <taxon>Roseivirgaceae</taxon>
        <taxon>Roseivirga</taxon>
    </lineage>
</organism>
<dbReference type="GeneID" id="99986571"/>
<protein>
    <submittedName>
        <fullName evidence="2">6-bladed beta-propeller protein</fullName>
    </submittedName>
</protein>
<dbReference type="OrthoDB" id="1098767at2"/>
<name>A0A1I0PZD3_9BACT</name>
<dbReference type="InterPro" id="IPR011042">
    <property type="entry name" value="6-blade_b-propeller_TolB-like"/>
</dbReference>
<dbReference type="AlphaFoldDB" id="A0A1I0PZD3"/>
<sequence>MCSNFFNKNIPACLFLLIIIISSCSSKESNEVANEGQHVIKIDDLTDVSNLSFSKVVDSVFYLPLETSEEVLMGQIESLQVVDERIFVSDITSKSLFSFDMDGRLITKYSAVGEGPGEFSTINSFTINPERKEVVIAGAGKILFYDYEGEFLREFKTVLSGSMAVAYTGNNRLMAYTNYKIHDEKQGANNVVFLDYETGDVISANLSFNPKARVENMTSFFNNISGLQGTSKYLSIPYRNTVWQVSGEEVDTFFTVDFGDNALPDSFEDEFLSNSKVTSGKLREIERNNAWYRIKGGGAQINNRYVNFSYAGKDSQFIEVFFDKRNDQGYSFKVPLENDIDGAKFVVQRSAYENYFISIASPEVLLGLGDKVADLNILGDGLEIDGNPVLRFVAYNFEHFQK</sequence>
<dbReference type="STRING" id="1267423.SAMN05216290_1852"/>
<dbReference type="RefSeq" id="WP_090258305.1">
    <property type="nucleotide sequence ID" value="NZ_FOIR01000002.1"/>
</dbReference>
<keyword evidence="1" id="KW-0732">Signal</keyword>
<accession>A0A1I0PZD3</accession>
<dbReference type="Proteomes" id="UP000199437">
    <property type="component" value="Unassembled WGS sequence"/>
</dbReference>
<feature type="signal peptide" evidence="1">
    <location>
        <begin position="1"/>
        <end position="26"/>
    </location>
</feature>